<reference evidence="2" key="1">
    <citation type="submission" date="2022-09" db="EMBL/GenBank/DDBJ databases">
        <title>Fusarium specimens isolated from Avocado Roots.</title>
        <authorList>
            <person name="Stajich J."/>
            <person name="Roper C."/>
            <person name="Heimlech-Rivalta G."/>
        </authorList>
    </citation>
    <scope>NUCLEOTIDE SEQUENCE</scope>
    <source>
        <strain evidence="2">CF00136</strain>
    </source>
</reference>
<evidence type="ECO:0000313" key="3">
    <source>
        <dbReference type="Proteomes" id="UP001152049"/>
    </source>
</evidence>
<comment type="caution">
    <text evidence="2">The sequence shown here is derived from an EMBL/GenBank/DDBJ whole genome shotgun (WGS) entry which is preliminary data.</text>
</comment>
<gene>
    <name evidence="2" type="ORF">NW762_009974</name>
</gene>
<proteinExistence type="predicted"/>
<keyword evidence="3" id="KW-1185">Reference proteome</keyword>
<evidence type="ECO:0000259" key="1">
    <source>
        <dbReference type="PROSITE" id="PS50181"/>
    </source>
</evidence>
<sequence>MTTLTSLPPEILEYILGQLDFPDLCTHRRQFLGISFSPHLARHVRQLHWFSLYHANDPDDFSKSYFSQPFATGCISEFRAQFFEGLDSMPNLTTLITSILPRKNSDGPLWHETHVLLSESLERPRRYYGFIEGLTHFLGPAMCRPQSRIKVLRCQDEGLVLPGFPIKYRIKRPRQNLAGPLNINIDLLKLESTLTRQFCSLIPEFDHSVVKWQDAFASLTEIDLCTAFALADPEELQRQTLQPICWSFLRAAKNLQLFDLRWDNLQTLKLVNLTFSTKEFNVFLSSHASTLRHILLYHCQGSDAGFLGIVKFAAAEPFVHLHRFLVAIRPEQEFGLGLDPWDVRASDYQAQIIVEQEILDFVNSKDPAKDPFLSREPIGFDEWHIILQRPSNGIKVNYYANTWATAVQFPKELQHEWPRWNTLQYTCKPCGKK</sequence>
<name>A0A9W8RSC2_9HYPO</name>
<dbReference type="OrthoDB" id="5055179at2759"/>
<dbReference type="SUPFAM" id="SSF81383">
    <property type="entry name" value="F-box domain"/>
    <property type="match status" value="1"/>
</dbReference>
<protein>
    <recommendedName>
        <fullName evidence="1">F-box domain-containing protein</fullName>
    </recommendedName>
</protein>
<feature type="domain" description="F-box" evidence="1">
    <location>
        <begin position="1"/>
        <end position="24"/>
    </location>
</feature>
<dbReference type="InterPro" id="IPR001810">
    <property type="entry name" value="F-box_dom"/>
</dbReference>
<organism evidence="2 3">
    <name type="scientific">Fusarium torreyae</name>
    <dbReference type="NCBI Taxonomy" id="1237075"/>
    <lineage>
        <taxon>Eukaryota</taxon>
        <taxon>Fungi</taxon>
        <taxon>Dikarya</taxon>
        <taxon>Ascomycota</taxon>
        <taxon>Pezizomycotina</taxon>
        <taxon>Sordariomycetes</taxon>
        <taxon>Hypocreomycetidae</taxon>
        <taxon>Hypocreales</taxon>
        <taxon>Nectriaceae</taxon>
        <taxon>Fusarium</taxon>
    </lineage>
</organism>
<dbReference type="PROSITE" id="PS50181">
    <property type="entry name" value="FBOX"/>
    <property type="match status" value="1"/>
</dbReference>
<dbReference type="EMBL" id="JAOQAZ010000022">
    <property type="protein sequence ID" value="KAJ4254379.1"/>
    <property type="molecule type" value="Genomic_DNA"/>
</dbReference>
<accession>A0A9W8RSC2</accession>
<dbReference type="InterPro" id="IPR036047">
    <property type="entry name" value="F-box-like_dom_sf"/>
</dbReference>
<dbReference type="Proteomes" id="UP001152049">
    <property type="component" value="Unassembled WGS sequence"/>
</dbReference>
<dbReference type="AlphaFoldDB" id="A0A9W8RSC2"/>
<evidence type="ECO:0000313" key="2">
    <source>
        <dbReference type="EMBL" id="KAJ4254379.1"/>
    </source>
</evidence>